<proteinExistence type="predicted"/>
<protein>
    <submittedName>
        <fullName evidence="2">Glr2842 protein</fullName>
    </submittedName>
</protein>
<organism evidence="2 3">
    <name type="scientific">Gloeobacter violaceus (strain ATCC 29082 / PCC 7421)</name>
    <dbReference type="NCBI Taxonomy" id="251221"/>
    <lineage>
        <taxon>Bacteria</taxon>
        <taxon>Bacillati</taxon>
        <taxon>Cyanobacteriota</taxon>
        <taxon>Cyanophyceae</taxon>
        <taxon>Gloeobacterales</taxon>
        <taxon>Gloeobacteraceae</taxon>
        <taxon>Gloeobacter</taxon>
    </lineage>
</organism>
<dbReference type="STRING" id="251221.gene:10760346"/>
<feature type="region of interest" description="Disordered" evidence="1">
    <location>
        <begin position="1"/>
        <end position="27"/>
    </location>
</feature>
<dbReference type="PATRIC" id="fig|251221.4.peg.2872"/>
<dbReference type="OrthoDB" id="515405at2"/>
<evidence type="ECO:0000313" key="2">
    <source>
        <dbReference type="EMBL" id="BAC90783.1"/>
    </source>
</evidence>
<evidence type="ECO:0000313" key="3">
    <source>
        <dbReference type="Proteomes" id="UP000000557"/>
    </source>
</evidence>
<keyword evidence="3" id="KW-1185">Reference proteome</keyword>
<dbReference type="HOGENOM" id="CLU_129231_0_0_3"/>
<dbReference type="eggNOG" id="ENOG50319HC">
    <property type="taxonomic scope" value="Bacteria"/>
</dbReference>
<accession>Q7NCY4</accession>
<dbReference type="PhylomeDB" id="Q7NCY4"/>
<dbReference type="Proteomes" id="UP000000557">
    <property type="component" value="Chromosome"/>
</dbReference>
<name>Q7NCY4_GLOVI</name>
<evidence type="ECO:0000256" key="1">
    <source>
        <dbReference type="SAM" id="MobiDB-lite"/>
    </source>
</evidence>
<gene>
    <name evidence="2" type="ordered locus">glr2842</name>
</gene>
<dbReference type="KEGG" id="gvi:glr2842"/>
<sequence length="142" mass="16211">MVMNGDSLRRCDRSRRRSKPGGRRLQCPKHSCPLQSLHQKHPLFARTVHQLRQSGMGLSKAAVLLSDRTVVPLANEWLEAFWCQECMATSWYHVKKSGNTYHLLPASRSIWSQACGVIDVRGHITASEFTLRQARRLSVTDR</sequence>
<dbReference type="EMBL" id="BA000045">
    <property type="protein sequence ID" value="BAC90783.1"/>
    <property type="molecule type" value="Genomic_DNA"/>
</dbReference>
<feature type="compositionally biased region" description="Basic residues" evidence="1">
    <location>
        <begin position="12"/>
        <end position="22"/>
    </location>
</feature>
<dbReference type="AlphaFoldDB" id="Q7NCY4"/>
<dbReference type="EnsemblBacteria" id="BAC90783">
    <property type="protein sequence ID" value="BAC90783"/>
    <property type="gene ID" value="BAC90783"/>
</dbReference>
<reference evidence="2 3" key="2">
    <citation type="journal article" date="2003" name="DNA Res.">
        <title>Complete genome structure of Gloeobacter violaceus PCC 7421, a cyanobacterium that lacks thylakoids (supplement).</title>
        <authorList>
            <person name="Nakamura Y."/>
            <person name="Kaneko T."/>
            <person name="Sato S."/>
            <person name="Mimuro M."/>
            <person name="Miyashita H."/>
            <person name="Tsuchiya T."/>
            <person name="Sasamoto S."/>
            <person name="Watanabe A."/>
            <person name="Kawashima K."/>
            <person name="Kishida Y."/>
            <person name="Kiyokawa C."/>
            <person name="Kohara M."/>
            <person name="Matsumoto M."/>
            <person name="Matsuno A."/>
            <person name="Nakazaki N."/>
            <person name="Shimpo S."/>
            <person name="Takeuchi C."/>
            <person name="Yamada M."/>
            <person name="Tabata S."/>
        </authorList>
    </citation>
    <scope>NUCLEOTIDE SEQUENCE [LARGE SCALE GENOMIC DNA]</scope>
    <source>
        <strain evidence="3">ATCC 29082 / PCC 7421</strain>
    </source>
</reference>
<dbReference type="InParanoid" id="Q7NCY4"/>
<reference evidence="2 3" key="1">
    <citation type="journal article" date="2003" name="DNA Res.">
        <title>Complete genome structure of Gloeobacter violaceus PCC 7421, a cyanobacterium that lacks thylakoids.</title>
        <authorList>
            <person name="Nakamura Y."/>
            <person name="Kaneko T."/>
            <person name="Sato S."/>
            <person name="Mimuro M."/>
            <person name="Miyashita H."/>
            <person name="Tsuchiya T."/>
            <person name="Sasamoto S."/>
            <person name="Watanabe A."/>
            <person name="Kawashima K."/>
            <person name="Kishida Y."/>
            <person name="Kiyokawa C."/>
            <person name="Kohara M."/>
            <person name="Matsumoto M."/>
            <person name="Matsuno A."/>
            <person name="Nakazaki N."/>
            <person name="Shimpo S."/>
            <person name="Takeuchi C."/>
            <person name="Yamada M."/>
            <person name="Tabata S."/>
        </authorList>
    </citation>
    <scope>NUCLEOTIDE SEQUENCE [LARGE SCALE GENOMIC DNA]</scope>
    <source>
        <strain evidence="3">ATCC 29082 / PCC 7421</strain>
    </source>
</reference>